<dbReference type="AlphaFoldDB" id="A0A081C700"/>
<dbReference type="HOGENOM" id="CLU_112023_1_0_0"/>
<dbReference type="Gene3D" id="1.10.3210.10">
    <property type="entry name" value="Hypothetical protein af1432"/>
    <property type="match status" value="1"/>
</dbReference>
<proteinExistence type="predicted"/>
<dbReference type="STRING" id="1499967.U27_00246"/>
<dbReference type="SUPFAM" id="SSF109604">
    <property type="entry name" value="HD-domain/PDEase-like"/>
    <property type="match status" value="1"/>
</dbReference>
<evidence type="ECO:0000313" key="1">
    <source>
        <dbReference type="EMBL" id="GAK60355.1"/>
    </source>
</evidence>
<gene>
    <name evidence="1" type="ORF">U27_00246</name>
</gene>
<dbReference type="EMBL" id="DF820473">
    <property type="protein sequence ID" value="GAK60355.1"/>
    <property type="molecule type" value="Genomic_DNA"/>
</dbReference>
<evidence type="ECO:0000313" key="2">
    <source>
        <dbReference type="Proteomes" id="UP000030661"/>
    </source>
</evidence>
<keyword evidence="2" id="KW-1185">Reference proteome</keyword>
<reference evidence="1" key="1">
    <citation type="journal article" date="2015" name="PeerJ">
        <title>First genomic representation of candidate bacterial phylum KSB3 points to enhanced environmental sensing as a trigger of wastewater bulking.</title>
        <authorList>
            <person name="Sekiguchi Y."/>
            <person name="Ohashi A."/>
            <person name="Parks D.H."/>
            <person name="Yamauchi T."/>
            <person name="Tyson G.W."/>
            <person name="Hugenholtz P."/>
        </authorList>
    </citation>
    <scope>NUCLEOTIDE SEQUENCE [LARGE SCALE GENOMIC DNA]</scope>
</reference>
<name>A0A081C700_VECG1</name>
<sequence length="173" mass="19486">MSGNLTTRLFQALQQQYALPLHGIHGISHWARVYENGCRIAEKTRVNLKIVQLFALFHDSKRQNEGADPEHGIRGAKYAATFHQAALLDLSDQEFDLLYRACADHTDGLIEADITVQACWDADRLDLYRVGILPDPALLCTNAAKSPELREWANTRAALRMLPDSMRTLWSIA</sequence>
<dbReference type="Proteomes" id="UP000030661">
    <property type="component" value="Unassembled WGS sequence"/>
</dbReference>
<dbReference type="eggNOG" id="COG1418">
    <property type="taxonomic scope" value="Bacteria"/>
</dbReference>
<accession>A0A081C700</accession>
<organism evidence="1">
    <name type="scientific">Vecturithrix granuli</name>
    <dbReference type="NCBI Taxonomy" id="1499967"/>
    <lineage>
        <taxon>Bacteria</taxon>
        <taxon>Candidatus Moduliflexota</taxon>
        <taxon>Candidatus Vecturitrichia</taxon>
        <taxon>Candidatus Vecturitrichales</taxon>
        <taxon>Candidatus Vecturitrichaceae</taxon>
        <taxon>Candidatus Vecturithrix</taxon>
    </lineage>
</organism>
<protein>
    <recommendedName>
        <fullName evidence="3">HD domain-containing protein</fullName>
    </recommendedName>
</protein>
<evidence type="ECO:0008006" key="3">
    <source>
        <dbReference type="Google" id="ProtNLM"/>
    </source>
</evidence>